<name>A0A5C6LRC4_9BACT</name>
<protein>
    <submittedName>
        <fullName evidence="2">SDR family oxidoreductase</fullName>
    </submittedName>
</protein>
<accession>A0A5C6LRC4</accession>
<dbReference type="CDD" id="cd05262">
    <property type="entry name" value="SDR_a7"/>
    <property type="match status" value="1"/>
</dbReference>
<dbReference type="RefSeq" id="WP_146306362.1">
    <property type="nucleotide sequence ID" value="NZ_VOHS01000018.1"/>
</dbReference>
<dbReference type="Pfam" id="PF01370">
    <property type="entry name" value="Epimerase"/>
    <property type="match status" value="1"/>
</dbReference>
<dbReference type="GO" id="GO:0005737">
    <property type="term" value="C:cytoplasm"/>
    <property type="evidence" value="ECO:0007669"/>
    <property type="project" value="TreeGrafter"/>
</dbReference>
<proteinExistence type="predicted"/>
<evidence type="ECO:0000313" key="3">
    <source>
        <dbReference type="Proteomes" id="UP000318815"/>
    </source>
</evidence>
<dbReference type="Proteomes" id="UP000318815">
    <property type="component" value="Unassembled WGS sequence"/>
</dbReference>
<dbReference type="OrthoDB" id="9807212at2"/>
<dbReference type="InterPro" id="IPR051783">
    <property type="entry name" value="NAD(P)-dependent_oxidoreduct"/>
</dbReference>
<dbReference type="Gene3D" id="3.40.50.720">
    <property type="entry name" value="NAD(P)-binding Rossmann-like Domain"/>
    <property type="match status" value="1"/>
</dbReference>
<dbReference type="PANTHER" id="PTHR48079">
    <property type="entry name" value="PROTEIN YEEZ"/>
    <property type="match status" value="1"/>
</dbReference>
<dbReference type="PANTHER" id="PTHR48079:SF9">
    <property type="entry name" value="PUTATIVE-RELATED"/>
    <property type="match status" value="1"/>
</dbReference>
<dbReference type="SUPFAM" id="SSF51735">
    <property type="entry name" value="NAD(P)-binding Rossmann-fold domains"/>
    <property type="match status" value="1"/>
</dbReference>
<dbReference type="AlphaFoldDB" id="A0A5C6LRC4"/>
<keyword evidence="3" id="KW-1185">Reference proteome</keyword>
<sequence length="296" mass="30744">MKVFVTGASGFIGSAVVQELIAAGHQVTGLARSEASAKALEAAGAAAHYGSLEDLDSLKQGAAASDGVIHLAFIHDFSKYKENCETDRLAIAALSEGLEGTDRPLIITSGTGVIAPGRLVTETDLSAVGSAAIPRVASEEAAAAAVAKGVKASIVRLPPSVHGDGDRGFIPGLIAIAREKGVSAYVEDGANRWPAVHRLDAAKVFRLALEKGDGRPVFHAVGDEGIAVKELAGVISHKLNLPLQSVTKDEAVNHFGWLGMFVSLNIPASAKQTAEWLGWKPEHVGLVADLETGTYF</sequence>
<dbReference type="EMBL" id="VOHS01000018">
    <property type="protein sequence ID" value="TWV99126.1"/>
    <property type="molecule type" value="Genomic_DNA"/>
</dbReference>
<dbReference type="InterPro" id="IPR036291">
    <property type="entry name" value="NAD(P)-bd_dom_sf"/>
</dbReference>
<evidence type="ECO:0000259" key="1">
    <source>
        <dbReference type="Pfam" id="PF01370"/>
    </source>
</evidence>
<comment type="caution">
    <text evidence="2">The sequence shown here is derived from an EMBL/GenBank/DDBJ whole genome shotgun (WGS) entry which is preliminary data.</text>
</comment>
<reference evidence="2 3" key="1">
    <citation type="submission" date="2019-08" db="EMBL/GenBank/DDBJ databases">
        <title>Whole genome sequencing of chitin degrading bacteria Chitinophaga pinensis YS16.</title>
        <authorList>
            <person name="Singh R.P."/>
            <person name="Manchanda G."/>
            <person name="Maurya I.K."/>
            <person name="Joshi N.K."/>
            <person name="Srivastava A.K."/>
        </authorList>
    </citation>
    <scope>NUCLEOTIDE SEQUENCE [LARGE SCALE GENOMIC DNA]</scope>
    <source>
        <strain evidence="2 3">YS-16</strain>
    </source>
</reference>
<dbReference type="GO" id="GO:0004029">
    <property type="term" value="F:aldehyde dehydrogenase (NAD+) activity"/>
    <property type="evidence" value="ECO:0007669"/>
    <property type="project" value="TreeGrafter"/>
</dbReference>
<organism evidence="2 3">
    <name type="scientific">Chitinophaga pinensis</name>
    <dbReference type="NCBI Taxonomy" id="79329"/>
    <lineage>
        <taxon>Bacteria</taxon>
        <taxon>Pseudomonadati</taxon>
        <taxon>Bacteroidota</taxon>
        <taxon>Chitinophagia</taxon>
        <taxon>Chitinophagales</taxon>
        <taxon>Chitinophagaceae</taxon>
        <taxon>Chitinophaga</taxon>
    </lineage>
</organism>
<feature type="domain" description="NAD-dependent epimerase/dehydratase" evidence="1">
    <location>
        <begin position="3"/>
        <end position="214"/>
    </location>
</feature>
<dbReference type="InterPro" id="IPR001509">
    <property type="entry name" value="Epimerase_deHydtase"/>
</dbReference>
<evidence type="ECO:0000313" key="2">
    <source>
        <dbReference type="EMBL" id="TWV99126.1"/>
    </source>
</evidence>
<gene>
    <name evidence="2" type="ORF">FEF09_17780</name>
</gene>